<dbReference type="Proteomes" id="UP001144396">
    <property type="component" value="Unassembled WGS sequence"/>
</dbReference>
<accession>A0A9W6FSI0</accession>
<dbReference type="AlphaFoldDB" id="A0A9W6FSI0"/>
<dbReference type="RefSeq" id="WP_281885316.1">
    <property type="nucleotide sequence ID" value="NZ_BSDP01000001.1"/>
</dbReference>
<comment type="caution">
    <text evidence="2">The sequence shown here is derived from an EMBL/GenBank/DDBJ whole genome shotgun (WGS) entry which is preliminary data.</text>
</comment>
<sequence length="88" mass="8960">MSTTDAAPKTNTLALVAFITAFVIPVAGLAIGIAARKQLDAPGNTETGWGFAGWATLIGALGTLFQGVFVIIWLTVFARILGSAPGLG</sequence>
<dbReference type="EMBL" id="BSDP01000001">
    <property type="protein sequence ID" value="GLI28173.1"/>
    <property type="molecule type" value="Genomic_DNA"/>
</dbReference>
<keyword evidence="1" id="KW-0472">Membrane</keyword>
<evidence type="ECO:0000313" key="3">
    <source>
        <dbReference type="Proteomes" id="UP001144396"/>
    </source>
</evidence>
<keyword evidence="1" id="KW-0812">Transmembrane</keyword>
<proteinExistence type="predicted"/>
<name>A0A9W6FSI0_9MICO</name>
<organism evidence="2 3">
    <name type="scientific">Agromyces rhizosphaerae</name>
    <dbReference type="NCBI Taxonomy" id="88374"/>
    <lineage>
        <taxon>Bacteria</taxon>
        <taxon>Bacillati</taxon>
        <taxon>Actinomycetota</taxon>
        <taxon>Actinomycetes</taxon>
        <taxon>Micrococcales</taxon>
        <taxon>Microbacteriaceae</taxon>
        <taxon>Agromyces</taxon>
    </lineage>
</organism>
<evidence type="ECO:0008006" key="4">
    <source>
        <dbReference type="Google" id="ProtNLM"/>
    </source>
</evidence>
<keyword evidence="1" id="KW-1133">Transmembrane helix</keyword>
<reference evidence="2" key="1">
    <citation type="submission" date="2022-12" db="EMBL/GenBank/DDBJ databases">
        <title>Reference genome sequencing for broad-spectrum identification of bacterial and archaeal isolates by mass spectrometry.</title>
        <authorList>
            <person name="Sekiguchi Y."/>
            <person name="Tourlousse D.M."/>
        </authorList>
    </citation>
    <scope>NUCLEOTIDE SEQUENCE</scope>
    <source>
        <strain evidence="2">14</strain>
    </source>
</reference>
<protein>
    <recommendedName>
        <fullName evidence="4">DUF4190 domain-containing protein</fullName>
    </recommendedName>
</protein>
<keyword evidence="3" id="KW-1185">Reference proteome</keyword>
<feature type="transmembrane region" description="Helical" evidence="1">
    <location>
        <begin position="12"/>
        <end position="34"/>
    </location>
</feature>
<feature type="transmembrane region" description="Helical" evidence="1">
    <location>
        <begin position="54"/>
        <end position="78"/>
    </location>
</feature>
<evidence type="ECO:0000313" key="2">
    <source>
        <dbReference type="EMBL" id="GLI28173.1"/>
    </source>
</evidence>
<evidence type="ECO:0000256" key="1">
    <source>
        <dbReference type="SAM" id="Phobius"/>
    </source>
</evidence>
<gene>
    <name evidence="2" type="ORF">ARHIZOSPH14_24150</name>
</gene>